<organism evidence="1 2">
    <name type="scientific">Streptococcus dysgalactiae subsp. dysgalactiae</name>
    <dbReference type="NCBI Taxonomy" id="99822"/>
    <lineage>
        <taxon>Bacteria</taxon>
        <taxon>Bacillati</taxon>
        <taxon>Bacillota</taxon>
        <taxon>Bacilli</taxon>
        <taxon>Lactobacillales</taxon>
        <taxon>Streptococcaceae</taxon>
        <taxon>Streptococcus</taxon>
    </lineage>
</organism>
<evidence type="ECO:0000313" key="1">
    <source>
        <dbReference type="EMBL" id="SUN50741.1"/>
    </source>
</evidence>
<reference evidence="1 2" key="1">
    <citation type="submission" date="2018-06" db="EMBL/GenBank/DDBJ databases">
        <authorList>
            <consortium name="Pathogen Informatics"/>
            <person name="Doyle S."/>
        </authorList>
    </citation>
    <scope>NUCLEOTIDE SEQUENCE [LARGE SCALE GENOMIC DNA]</scope>
    <source>
        <strain evidence="1 2">NCTC4670</strain>
    </source>
</reference>
<sequence>MYQAIYIDNRAIGRIICDNRVIWQKARIMLLDLSGARGLQVSYNATTITIVFDVIPNREKLEEFFAASNKDLLLTIDNQSYDVVAAEYVKFASLVKFTVTQFSSYKNTTATNVTVAVKTDDTAQSQVLLFDGRPTTTFTKLDLYKTYIFERSGYPPETRAATAIDFGYLKLGDGHLLVNKSDTGLYIKSYGTAFDVKIYGKN</sequence>
<accession>A0A380JWG4</accession>
<proteinExistence type="predicted"/>
<dbReference type="EMBL" id="UHFG01000004">
    <property type="protein sequence ID" value="SUN50741.1"/>
    <property type="molecule type" value="Genomic_DNA"/>
</dbReference>
<dbReference type="RefSeq" id="WP_142758423.1">
    <property type="nucleotide sequence ID" value="NZ_UHFG01000004.1"/>
</dbReference>
<protein>
    <submittedName>
        <fullName evidence="1">Uncharacterized protein</fullName>
    </submittedName>
</protein>
<gene>
    <name evidence="1" type="ORF">NCTC4670_01618</name>
</gene>
<name>A0A380JWG4_STRDY</name>
<dbReference type="AlphaFoldDB" id="A0A380JWG4"/>
<dbReference type="Proteomes" id="UP000254797">
    <property type="component" value="Unassembled WGS sequence"/>
</dbReference>
<evidence type="ECO:0000313" key="2">
    <source>
        <dbReference type="Proteomes" id="UP000254797"/>
    </source>
</evidence>